<proteinExistence type="predicted"/>
<dbReference type="InterPro" id="IPR011528">
    <property type="entry name" value="NERD"/>
</dbReference>
<evidence type="ECO:0000259" key="1">
    <source>
        <dbReference type="Pfam" id="PF08378"/>
    </source>
</evidence>
<organism evidence="2 3">
    <name type="scientific">Nocardiopsis suaedae</name>
    <dbReference type="NCBI Taxonomy" id="3018444"/>
    <lineage>
        <taxon>Bacteria</taxon>
        <taxon>Bacillati</taxon>
        <taxon>Actinomycetota</taxon>
        <taxon>Actinomycetes</taxon>
        <taxon>Streptosporangiales</taxon>
        <taxon>Nocardiopsidaceae</taxon>
        <taxon>Nocardiopsis</taxon>
    </lineage>
</organism>
<gene>
    <name evidence="2" type="ORF">O4U47_09760</name>
</gene>
<name>A0ABT4TJA8_9ACTN</name>
<comment type="caution">
    <text evidence="2">The sequence shown here is derived from an EMBL/GenBank/DDBJ whole genome shotgun (WGS) entry which is preliminary data.</text>
</comment>
<dbReference type="Proteomes" id="UP001165685">
    <property type="component" value="Unassembled WGS sequence"/>
</dbReference>
<protein>
    <submittedName>
        <fullName evidence="2">Nuclease-related domain-containing protein</fullName>
    </submittedName>
</protein>
<dbReference type="EMBL" id="JAQFWP010000013">
    <property type="protein sequence ID" value="MDA2804797.1"/>
    <property type="molecule type" value="Genomic_DNA"/>
</dbReference>
<evidence type="ECO:0000313" key="3">
    <source>
        <dbReference type="Proteomes" id="UP001165685"/>
    </source>
</evidence>
<dbReference type="RefSeq" id="WP_270677374.1">
    <property type="nucleotide sequence ID" value="NZ_JAQFWP010000013.1"/>
</dbReference>
<reference evidence="2" key="1">
    <citation type="submission" date="2023-01" db="EMBL/GenBank/DDBJ databases">
        <title>Draft genome sequence of Nocardiopsis sp. LSu2-4 isolated from halophytes.</title>
        <authorList>
            <person name="Duangmal K."/>
            <person name="Chantavorakit T."/>
        </authorList>
    </citation>
    <scope>NUCLEOTIDE SEQUENCE</scope>
    <source>
        <strain evidence="2">LSu2-4</strain>
    </source>
</reference>
<accession>A0ABT4TJA8</accession>
<feature type="domain" description="NERD" evidence="1">
    <location>
        <begin position="27"/>
        <end position="95"/>
    </location>
</feature>
<dbReference type="Pfam" id="PF08378">
    <property type="entry name" value="NERD"/>
    <property type="match status" value="1"/>
</dbReference>
<keyword evidence="3" id="KW-1185">Reference proteome</keyword>
<evidence type="ECO:0000313" key="2">
    <source>
        <dbReference type="EMBL" id="MDA2804797.1"/>
    </source>
</evidence>
<sequence length="168" mass="17954">MVVHVHGLPGTSLGAAAQQYGSSAKRGAFFERCVGAAVQTWLENLPGVYHLFHDLVRLDHVTGAGLKPLSLGQTNIDHLVLTGTGWLLIDAKGCGVGVLGTDSQGKGRLVTPSGEQVVQPWMDSRRSYSQAGIAHRLTDGGKGQLVWVIPEETDIDEASASRARIFER</sequence>